<evidence type="ECO:0000256" key="6">
    <source>
        <dbReference type="ARBA" id="ARBA00022989"/>
    </source>
</evidence>
<dbReference type="AlphaFoldDB" id="A0A1H3Z6T9"/>
<dbReference type="Proteomes" id="UP000198703">
    <property type="component" value="Unassembled WGS sequence"/>
</dbReference>
<name>A0A1H3Z6T9_9RHOB</name>
<keyword evidence="6 9" id="KW-1133">Transmembrane helix</keyword>
<sequence length="349" mass="35414">MAEFEVEDAPGATKNPRRRPALFEIEPEAPGAGAGASTPFDAPQPPDEPGAGAPPAGAAALKVAAGRSSGLARWFWGAALGLLGMALSVAAWDFAANLLSRNPVLGAVAATLAVVAAVALALFALREAAAVARLGRVEAAREALAGATDRPAAAAAVERLRRLYAGRADLAWALADLKTRLPDAIDAEAVRELAERTLMTPLDAQAQAAVARSARQVAAATALIPIALVDVLATLAINLAMIRRVAEIYGGRAGWLGSLRLLRAVAGHILATGAVSIGDDMIGPALGGGVASRLSRRFGEGLLNGALCARVGVAAIEVCRPAAFVALPRPSWRGLAGAAIRGLAGETAR</sequence>
<evidence type="ECO:0000256" key="5">
    <source>
        <dbReference type="ARBA" id="ARBA00022692"/>
    </source>
</evidence>
<feature type="region of interest" description="Disordered" evidence="8">
    <location>
        <begin position="1"/>
        <end position="56"/>
    </location>
</feature>
<keyword evidence="11" id="KW-1185">Reference proteome</keyword>
<gene>
    <name evidence="10" type="ORF">SAMN05444370_103420</name>
</gene>
<dbReference type="GO" id="GO:0005886">
    <property type="term" value="C:plasma membrane"/>
    <property type="evidence" value="ECO:0007669"/>
    <property type="project" value="UniProtKB-SubCell"/>
</dbReference>
<evidence type="ECO:0000313" key="10">
    <source>
        <dbReference type="EMBL" id="SEA19489.1"/>
    </source>
</evidence>
<organism evidence="10 11">
    <name type="scientific">Rubrimonas cliftonensis</name>
    <dbReference type="NCBI Taxonomy" id="89524"/>
    <lineage>
        <taxon>Bacteria</taxon>
        <taxon>Pseudomonadati</taxon>
        <taxon>Pseudomonadota</taxon>
        <taxon>Alphaproteobacteria</taxon>
        <taxon>Rhodobacterales</taxon>
        <taxon>Paracoccaceae</taxon>
        <taxon>Rubrimonas</taxon>
    </lineage>
</organism>
<accession>A0A1H3Z6T9</accession>
<dbReference type="InterPro" id="IPR021147">
    <property type="entry name" value="DUF697"/>
</dbReference>
<dbReference type="RefSeq" id="WP_093251162.1">
    <property type="nucleotide sequence ID" value="NZ_FNQM01000003.1"/>
</dbReference>
<reference evidence="10 11" key="1">
    <citation type="submission" date="2016-10" db="EMBL/GenBank/DDBJ databases">
        <authorList>
            <person name="de Groot N.N."/>
        </authorList>
    </citation>
    <scope>NUCLEOTIDE SEQUENCE [LARGE SCALE GENOMIC DNA]</scope>
    <source>
        <strain evidence="10 11">DSM 15345</strain>
    </source>
</reference>
<dbReference type="PANTHER" id="PTHR39342:SF1">
    <property type="entry name" value="UPF0283 MEMBRANE PROTEIN YCJF"/>
    <property type="match status" value="1"/>
</dbReference>
<comment type="similarity">
    <text evidence="2">Belongs to the UPF0283 family.</text>
</comment>
<dbReference type="NCBIfam" id="TIGR01620">
    <property type="entry name" value="hyp_HI0043"/>
    <property type="match status" value="1"/>
</dbReference>
<dbReference type="Pfam" id="PF05128">
    <property type="entry name" value="DUF697"/>
    <property type="match status" value="1"/>
</dbReference>
<evidence type="ECO:0000256" key="9">
    <source>
        <dbReference type="SAM" id="Phobius"/>
    </source>
</evidence>
<dbReference type="PANTHER" id="PTHR39342">
    <property type="entry name" value="UPF0283 MEMBRANE PROTEIN YCJF"/>
    <property type="match status" value="1"/>
</dbReference>
<evidence type="ECO:0000313" key="11">
    <source>
        <dbReference type="Proteomes" id="UP000198703"/>
    </source>
</evidence>
<evidence type="ECO:0000256" key="7">
    <source>
        <dbReference type="ARBA" id="ARBA00023136"/>
    </source>
</evidence>
<keyword evidence="4" id="KW-0997">Cell inner membrane</keyword>
<dbReference type="InterPro" id="IPR006507">
    <property type="entry name" value="UPF0283"/>
</dbReference>
<feature type="transmembrane region" description="Helical" evidence="9">
    <location>
        <begin position="104"/>
        <end position="125"/>
    </location>
</feature>
<dbReference type="OrthoDB" id="9816060at2"/>
<keyword evidence="7 9" id="KW-0472">Membrane</keyword>
<feature type="transmembrane region" description="Helical" evidence="9">
    <location>
        <begin position="217"/>
        <end position="242"/>
    </location>
</feature>
<keyword evidence="3" id="KW-1003">Cell membrane</keyword>
<keyword evidence="5 9" id="KW-0812">Transmembrane</keyword>
<evidence type="ECO:0000256" key="2">
    <source>
        <dbReference type="ARBA" id="ARBA00008255"/>
    </source>
</evidence>
<dbReference type="EMBL" id="FNQM01000003">
    <property type="protein sequence ID" value="SEA19489.1"/>
    <property type="molecule type" value="Genomic_DNA"/>
</dbReference>
<evidence type="ECO:0000256" key="1">
    <source>
        <dbReference type="ARBA" id="ARBA00004429"/>
    </source>
</evidence>
<dbReference type="STRING" id="89524.SAMN05444370_103420"/>
<comment type="subcellular location">
    <subcellularLocation>
        <location evidence="1">Cell inner membrane</location>
        <topology evidence="1">Multi-pass membrane protein</topology>
    </subcellularLocation>
</comment>
<evidence type="ECO:0000256" key="4">
    <source>
        <dbReference type="ARBA" id="ARBA00022519"/>
    </source>
</evidence>
<evidence type="ECO:0000256" key="3">
    <source>
        <dbReference type="ARBA" id="ARBA00022475"/>
    </source>
</evidence>
<feature type="transmembrane region" description="Helical" evidence="9">
    <location>
        <begin position="74"/>
        <end position="92"/>
    </location>
</feature>
<proteinExistence type="inferred from homology"/>
<evidence type="ECO:0000256" key="8">
    <source>
        <dbReference type="SAM" id="MobiDB-lite"/>
    </source>
</evidence>
<protein>
    <submittedName>
        <fullName evidence="10">Putative membrane protein</fullName>
    </submittedName>
</protein>